<evidence type="ECO:0000256" key="1">
    <source>
        <dbReference type="ARBA" id="ARBA00022574"/>
    </source>
</evidence>
<dbReference type="PROSITE" id="PS00678">
    <property type="entry name" value="WD_REPEATS_1"/>
    <property type="match status" value="1"/>
</dbReference>
<keyword evidence="2" id="KW-0677">Repeat</keyword>
<dbReference type="PROSITE" id="PS50294">
    <property type="entry name" value="WD_REPEATS_REGION"/>
    <property type="match status" value="1"/>
</dbReference>
<dbReference type="EMBL" id="BSDI01000007">
    <property type="protein sequence ID" value="GLH96398.1"/>
    <property type="molecule type" value="Genomic_DNA"/>
</dbReference>
<keyword evidence="3" id="KW-0547">Nucleotide-binding</keyword>
<evidence type="ECO:0000256" key="6">
    <source>
        <dbReference type="PROSITE-ProRule" id="PRU00221"/>
    </source>
</evidence>
<dbReference type="Pfam" id="PF00400">
    <property type="entry name" value="WD40"/>
    <property type="match status" value="3"/>
</dbReference>
<keyword evidence="5" id="KW-0143">Chaperone</keyword>
<gene>
    <name evidence="8" type="ORF">Pa4123_16720</name>
</gene>
<keyword evidence="4" id="KW-0067">ATP-binding</keyword>
<dbReference type="Pfam" id="PF00012">
    <property type="entry name" value="HSP70"/>
    <property type="match status" value="1"/>
</dbReference>
<dbReference type="SUPFAM" id="SSF50998">
    <property type="entry name" value="Quinoprotein alcohol dehydrogenase-like"/>
    <property type="match status" value="1"/>
</dbReference>
<dbReference type="CDD" id="cd00200">
    <property type="entry name" value="WD40"/>
    <property type="match status" value="1"/>
</dbReference>
<dbReference type="InterPro" id="IPR011047">
    <property type="entry name" value="Quinoprotein_ADH-like_sf"/>
</dbReference>
<dbReference type="PANTHER" id="PTHR19879:SF9">
    <property type="entry name" value="TRANSCRIPTION INITIATION FACTOR TFIID SUBUNIT 5"/>
    <property type="match status" value="1"/>
</dbReference>
<dbReference type="InterPro" id="IPR043129">
    <property type="entry name" value="ATPase_NBD"/>
</dbReference>
<dbReference type="InterPro" id="IPR015943">
    <property type="entry name" value="WD40/YVTN_repeat-like_dom_sf"/>
</dbReference>
<dbReference type="PANTHER" id="PTHR19879">
    <property type="entry name" value="TRANSCRIPTION INITIATION FACTOR TFIID"/>
    <property type="match status" value="1"/>
</dbReference>
<dbReference type="InterPro" id="IPR013126">
    <property type="entry name" value="Hsp_70_fam"/>
</dbReference>
<proteinExistence type="predicted"/>
<evidence type="ECO:0000256" key="2">
    <source>
        <dbReference type="ARBA" id="ARBA00022737"/>
    </source>
</evidence>
<dbReference type="InterPro" id="IPR019775">
    <property type="entry name" value="WD40_repeat_CS"/>
</dbReference>
<evidence type="ECO:0000313" key="8">
    <source>
        <dbReference type="EMBL" id="GLH96398.1"/>
    </source>
</evidence>
<keyword evidence="9" id="KW-1185">Reference proteome</keyword>
<dbReference type="PRINTS" id="PR00301">
    <property type="entry name" value="HEATSHOCK70"/>
</dbReference>
<dbReference type="InterPro" id="IPR001680">
    <property type="entry name" value="WD40_rpt"/>
</dbReference>
<sequence length="743" mass="77022">MAGYRLGVDFGTSTTVAVLRWPDGAIKPLLFDGSELLPSAVWRDPAGPLLSGRDALFAGRGAPDRLEPNPKRCVDDGAVLLGADETPVTALIAAVLGRVGAEAARVAGEAPTETVLTCPAGWGGPRRAVLSAAAEAAGLTAVRLVDEPVAAAHHFLRAVGDRLPVGGHLAVYDLGVGTFDASVIRRTASGFEVAAVRGLADAGGLDIDAAVIEHLGGAYARRDPARWRAMLAAETDADRRGLRQLRDDVREAKELLSRAAATTVALPVFSETAPLTREELERLALPMLSRTVEATEAAISAAGVTAERLVGLVLVGGGSRMPLAATLLHQRLGVAPVALERPELAVAEGSLFAAAAPTAAAPTVPAEATSTLDTEPISPPVAGRRGARRWWAAAAVAILLAAAVPVQDWLDNGQREQGQGSRVTGSASATPPASPSPPVSPVAAGVTLKGHSDLVDSLAFSPDGTRMVSAGLDSTVQLWDVRTGAKVKTLVKGAADTLAFAPDGRSVAGAYVSAAGREIRIWNVATGDVQTTMDDIGHTPVDIQFSPTGRTLASAHLDGKVRLWGPTNGGEYAVLTTARETAWSVSFSPDGRVLATGSSTFTGASTPDLGTVQLWNVATGKQTKRLDGFERAVFSPNGKTLALTTVTNAISLLDVASGKITTLTEQPTLHGGQLAFLSDKLLVSTDFKDAFRLWDLSTGRQVTTFGGEPVDPREGTMAASPRTGAIATTWNSAHVRLWKVTPT</sequence>
<keyword evidence="1 6" id="KW-0853">WD repeat</keyword>
<evidence type="ECO:0000256" key="7">
    <source>
        <dbReference type="SAM" id="MobiDB-lite"/>
    </source>
</evidence>
<feature type="repeat" description="WD" evidence="6">
    <location>
        <begin position="543"/>
        <end position="564"/>
    </location>
</feature>
<comment type="caution">
    <text evidence="8">The sequence shown here is derived from an EMBL/GenBank/DDBJ whole genome shotgun (WGS) entry which is preliminary data.</text>
</comment>
<evidence type="ECO:0000256" key="3">
    <source>
        <dbReference type="ARBA" id="ARBA00022741"/>
    </source>
</evidence>
<dbReference type="Gene3D" id="3.30.420.40">
    <property type="match status" value="2"/>
</dbReference>
<dbReference type="SUPFAM" id="SSF53067">
    <property type="entry name" value="Actin-like ATPase domain"/>
    <property type="match status" value="2"/>
</dbReference>
<evidence type="ECO:0000256" key="5">
    <source>
        <dbReference type="ARBA" id="ARBA00023186"/>
    </source>
</evidence>
<dbReference type="Gene3D" id="3.90.640.10">
    <property type="entry name" value="Actin, Chain A, domain 4"/>
    <property type="match status" value="1"/>
</dbReference>
<dbReference type="PROSITE" id="PS50082">
    <property type="entry name" value="WD_REPEATS_2"/>
    <property type="match status" value="2"/>
</dbReference>
<reference evidence="8" key="1">
    <citation type="submission" date="2022-12" db="EMBL/GenBank/DDBJ databases">
        <title>New Phytohabitans aurantiacus sp. RD004123 nov., an actinomycete isolated from soil.</title>
        <authorList>
            <person name="Triningsih D.W."/>
            <person name="Harunari E."/>
            <person name="Igarashi Y."/>
        </authorList>
    </citation>
    <scope>NUCLEOTIDE SEQUENCE</scope>
    <source>
        <strain evidence="8">RD004123</strain>
    </source>
</reference>
<organism evidence="8 9">
    <name type="scientific">Phytohabitans aurantiacus</name>
    <dbReference type="NCBI Taxonomy" id="3016789"/>
    <lineage>
        <taxon>Bacteria</taxon>
        <taxon>Bacillati</taxon>
        <taxon>Actinomycetota</taxon>
        <taxon>Actinomycetes</taxon>
        <taxon>Micromonosporales</taxon>
        <taxon>Micromonosporaceae</taxon>
    </lineage>
</organism>
<dbReference type="Proteomes" id="UP001144280">
    <property type="component" value="Unassembled WGS sequence"/>
</dbReference>
<dbReference type="SMART" id="SM00320">
    <property type="entry name" value="WD40"/>
    <property type="match status" value="6"/>
</dbReference>
<dbReference type="Gene3D" id="2.130.10.10">
    <property type="entry name" value="YVTN repeat-like/Quinoprotein amine dehydrogenase"/>
    <property type="match status" value="2"/>
</dbReference>
<protein>
    <submittedName>
        <fullName evidence="8">Uncharacterized protein</fullName>
    </submittedName>
</protein>
<name>A0ABQ5QP19_9ACTN</name>
<evidence type="ECO:0000256" key="4">
    <source>
        <dbReference type="ARBA" id="ARBA00022840"/>
    </source>
</evidence>
<dbReference type="RefSeq" id="WP_281893598.1">
    <property type="nucleotide sequence ID" value="NZ_BSDI01000007.1"/>
</dbReference>
<feature type="repeat" description="WD" evidence="6">
    <location>
        <begin position="448"/>
        <end position="489"/>
    </location>
</feature>
<accession>A0ABQ5QP19</accession>
<evidence type="ECO:0000313" key="9">
    <source>
        <dbReference type="Proteomes" id="UP001144280"/>
    </source>
</evidence>
<feature type="region of interest" description="Disordered" evidence="7">
    <location>
        <begin position="413"/>
        <end position="444"/>
    </location>
</feature>